<dbReference type="EC" id="3.1.1.3" evidence="1"/>
<dbReference type="GO" id="GO:0004806">
    <property type="term" value="F:triacylglycerol lipase activity"/>
    <property type="evidence" value="ECO:0007669"/>
    <property type="project" value="UniProtKB-EC"/>
</dbReference>
<dbReference type="Proteomes" id="UP000231279">
    <property type="component" value="Unassembled WGS sequence"/>
</dbReference>
<gene>
    <name evidence="1" type="ORF">CDL12_05699</name>
</gene>
<evidence type="ECO:0000313" key="2">
    <source>
        <dbReference type="Proteomes" id="UP000231279"/>
    </source>
</evidence>
<reference evidence="2" key="1">
    <citation type="journal article" date="2018" name="Gigascience">
        <title>Genome assembly of the Pink Ipe (Handroanthus impetiginosus, Bignoniaceae), a highly valued, ecologically keystone Neotropical timber forest tree.</title>
        <authorList>
            <person name="Silva-Junior O.B."/>
            <person name="Grattapaglia D."/>
            <person name="Novaes E."/>
            <person name="Collevatti R.G."/>
        </authorList>
    </citation>
    <scope>NUCLEOTIDE SEQUENCE [LARGE SCALE GENOMIC DNA]</scope>
    <source>
        <strain evidence="2">cv. UFG-1</strain>
    </source>
</reference>
<accession>A0A2G9HWA8</accession>
<keyword evidence="1" id="KW-0012">Acyltransferase</keyword>
<protein>
    <submittedName>
        <fullName evidence="1">Putative hydrolase/acyltransferase (Alpha/beta hydrolase superfamily)</fullName>
        <ecNumber evidence="1">3.1.1.3</ecNumber>
    </submittedName>
</protein>
<dbReference type="OrthoDB" id="6431331at2759"/>
<keyword evidence="2" id="KW-1185">Reference proteome</keyword>
<dbReference type="AlphaFoldDB" id="A0A2G9HWA8"/>
<dbReference type="SUPFAM" id="SSF53474">
    <property type="entry name" value="alpha/beta-Hydrolases"/>
    <property type="match status" value="1"/>
</dbReference>
<dbReference type="InterPro" id="IPR052370">
    <property type="entry name" value="Meta-cleavage_hydrolase"/>
</dbReference>
<dbReference type="GO" id="GO:0016746">
    <property type="term" value="F:acyltransferase activity"/>
    <property type="evidence" value="ECO:0007669"/>
    <property type="project" value="UniProtKB-KW"/>
</dbReference>
<sequence length="288" mass="32453">MFTGFKKESKRGMGSSCLSIVSLYSRFLHRTITAAGLSSQTVDIDGDTTIHFWGPPVATSKPQLVFIHGFGHLVFFGNSLPKSADRSEVFQATCIANLLEKLGICSYGGFVAYRLLAMWPERVQKMVIASSAVNVLPGDNDELLKKANVEKIEDLLMPLTASHRRKSLGFVVFRRPYIPDFVLNDFIDTRVRGGLNHPQIMSATHYKYPRNSNSEGMLHCYCFENRKEKLELLQGLAINGDDISPLSQEVLIVWGEHDQIFLLEKAFELKKYVAKFLSTNKINLFIDI</sequence>
<dbReference type="STRING" id="429701.A0A2G9HWA8"/>
<dbReference type="Gene3D" id="3.40.50.1820">
    <property type="entry name" value="alpha/beta hydrolase"/>
    <property type="match status" value="1"/>
</dbReference>
<keyword evidence="1" id="KW-0378">Hydrolase</keyword>
<dbReference type="EMBL" id="NKXS01000915">
    <property type="protein sequence ID" value="PIN21620.1"/>
    <property type="molecule type" value="Genomic_DNA"/>
</dbReference>
<proteinExistence type="predicted"/>
<name>A0A2G9HWA8_9LAMI</name>
<dbReference type="InterPro" id="IPR029058">
    <property type="entry name" value="AB_hydrolase_fold"/>
</dbReference>
<evidence type="ECO:0000313" key="1">
    <source>
        <dbReference type="EMBL" id="PIN21620.1"/>
    </source>
</evidence>
<comment type="caution">
    <text evidence="1">The sequence shown here is derived from an EMBL/GenBank/DDBJ whole genome shotgun (WGS) entry which is preliminary data.</text>
</comment>
<keyword evidence="1" id="KW-0808">Transferase</keyword>
<dbReference type="PANTHER" id="PTHR43139:SF52">
    <property type="entry name" value="SI:DKEY-122A22.2"/>
    <property type="match status" value="1"/>
</dbReference>
<dbReference type="PANTHER" id="PTHR43139">
    <property type="entry name" value="SI:DKEY-122A22.2"/>
    <property type="match status" value="1"/>
</dbReference>
<organism evidence="1 2">
    <name type="scientific">Handroanthus impetiginosus</name>
    <dbReference type="NCBI Taxonomy" id="429701"/>
    <lineage>
        <taxon>Eukaryota</taxon>
        <taxon>Viridiplantae</taxon>
        <taxon>Streptophyta</taxon>
        <taxon>Embryophyta</taxon>
        <taxon>Tracheophyta</taxon>
        <taxon>Spermatophyta</taxon>
        <taxon>Magnoliopsida</taxon>
        <taxon>eudicotyledons</taxon>
        <taxon>Gunneridae</taxon>
        <taxon>Pentapetalae</taxon>
        <taxon>asterids</taxon>
        <taxon>lamiids</taxon>
        <taxon>Lamiales</taxon>
        <taxon>Bignoniaceae</taxon>
        <taxon>Crescentiina</taxon>
        <taxon>Tabebuia alliance</taxon>
        <taxon>Handroanthus</taxon>
    </lineage>
</organism>